<evidence type="ECO:0000259" key="9">
    <source>
        <dbReference type="Pfam" id="PF10256"/>
    </source>
</evidence>
<keyword evidence="6 8" id="KW-0472">Membrane</keyword>
<dbReference type="Proteomes" id="UP000613401">
    <property type="component" value="Unassembled WGS sequence"/>
</dbReference>
<dbReference type="EMBL" id="WVTB01000010">
    <property type="protein sequence ID" value="KAF3810688.1"/>
    <property type="molecule type" value="Genomic_DNA"/>
</dbReference>
<comment type="similarity">
    <text evidence="2">Belongs to the ERF4 family.</text>
</comment>
<evidence type="ECO:0000256" key="5">
    <source>
        <dbReference type="ARBA" id="ARBA00022824"/>
    </source>
</evidence>
<dbReference type="PANTHER" id="PTHR13254:SF0">
    <property type="entry name" value="GOLGIN SUBFAMILY A MEMBER 7_ERF4 DOMAIN-CONTAINING PROTEIN"/>
    <property type="match status" value="1"/>
</dbReference>
<name>A0A8H4CV53_COLGL</name>
<evidence type="ECO:0000256" key="1">
    <source>
        <dbReference type="ARBA" id="ARBA00004406"/>
    </source>
</evidence>
<reference evidence="10" key="1">
    <citation type="journal article" date="2020" name="Phytopathology">
        <title>Genome sequence and comparative analysis of Colletotrichum gloeosporioides isolated from Liriodendron leaves.</title>
        <authorList>
            <person name="Fu F.F."/>
            <person name="Hao Z."/>
            <person name="Wang P."/>
            <person name="Lu Y."/>
            <person name="Xue L.J."/>
            <person name="Wei G."/>
            <person name="Tian Y."/>
            <person name="Baishi H."/>
            <person name="Xu H."/>
            <person name="Shi J."/>
            <person name="Cheng T."/>
            <person name="Wang G."/>
            <person name="Yi Y."/>
            <person name="Chen J."/>
        </authorList>
    </citation>
    <scope>NUCLEOTIDE SEQUENCE</scope>
    <source>
        <strain evidence="10">Lc1</strain>
    </source>
</reference>
<dbReference type="InterPro" id="IPR051371">
    <property type="entry name" value="Ras_palmitoyltransferase"/>
</dbReference>
<evidence type="ECO:0000256" key="2">
    <source>
        <dbReference type="ARBA" id="ARBA00007732"/>
    </source>
</evidence>
<evidence type="ECO:0000256" key="6">
    <source>
        <dbReference type="ARBA" id="ARBA00023136"/>
    </source>
</evidence>
<keyword evidence="5" id="KW-0256">Endoplasmic reticulum</keyword>
<dbReference type="InterPro" id="IPR019383">
    <property type="entry name" value="Golgin_A_7/ERF4"/>
</dbReference>
<proteinExistence type="inferred from homology"/>
<sequence>MPGPRLRAHSQANPISATLLSPLNARSTNHHSLPRCALVTPVRPPVFANNWPSSFTNAIRRCSRWCCSKKTHPRPGPHPSVGLLAAAGSLPSSLSSRKSSRTTTTAAATTRDTTCGSTFCSSLQGRSAVVGRITHDCIETTSAASNTNTSSTCTDPTASAKANPAVRATIVAVVAAVVAASSLACLLHFFVRGSTLLAANLIVLLHDSNLRCRFLTSHSPSTSPPSLSPAHFQISPSLPSPSLPSSKEALAISTSVAQASLQTPLRPDPYSTVPHASANTRLPTLSQQPAYPGASPDLDRSVAAAGLPQGRSPSLLRGYDPKDYFTQSPFRNRAASSAARRLPHLSAARLWNPTNSTPRLPEKTIRKRRPSTPPPPAVPLSHPTLDPYSVDPSDPLGIGAGDYPLLTLPEQRQTRHSTSNRASLQLDRNAEHRISLPPSVRHSYDGRRSADPSPTFQDPDSGLCDDKGDAPAEPPVEPRVTGLRKRGQSVSNPLVVDFAYVDKGKGKAIMEQTTEAQVRGTSKDLERGPDVLPRISNVSAGDGIGSAISSSNSSIMGEELPPDLGEEWGPQHPCFPHLNPHVPIDSPEYHNTRIIRIRRDWLLEGDLAPTFLNLYPEILDPAGLSEQEFRRIIDRLNGELVPIFSPYNWRNIMDSVLGLVTGWLWDDLGFTGVKARLKRLERWVDQWNNEMEKTVGNEDPSMAPRIISLRRTGYMTLDIQIPDPEIAPAPSTPAGSGNMPMEPPAAVTA</sequence>
<keyword evidence="8" id="KW-1133">Transmembrane helix</keyword>
<protein>
    <recommendedName>
        <fullName evidence="4">Ras modification protein ERF4</fullName>
    </recommendedName>
</protein>
<dbReference type="GeneID" id="69013744"/>
<dbReference type="RefSeq" id="XP_045269847.1">
    <property type="nucleotide sequence ID" value="XM_045406595.1"/>
</dbReference>
<evidence type="ECO:0000256" key="4">
    <source>
        <dbReference type="ARBA" id="ARBA00018463"/>
    </source>
</evidence>
<dbReference type="PANTHER" id="PTHR13254">
    <property type="entry name" value="GOLGI AUTOANTIGEN, GOLGIN SUBFAMILY A, 7"/>
    <property type="match status" value="1"/>
</dbReference>
<evidence type="ECO:0000313" key="10">
    <source>
        <dbReference type="EMBL" id="KAF3810688.1"/>
    </source>
</evidence>
<keyword evidence="8" id="KW-0812">Transmembrane</keyword>
<comment type="subcellular location">
    <subcellularLocation>
        <location evidence="1">Endoplasmic reticulum membrane</location>
        <topology evidence="1">Peripheral membrane protein</topology>
    </subcellularLocation>
</comment>
<feature type="domain" description="Golgin subfamily A member 7/ERF4" evidence="9">
    <location>
        <begin position="594"/>
        <end position="718"/>
    </location>
</feature>
<feature type="compositionally biased region" description="Polar residues" evidence="7">
    <location>
        <begin position="277"/>
        <end position="289"/>
    </location>
</feature>
<dbReference type="GO" id="GO:0031211">
    <property type="term" value="C:endoplasmic reticulum palmitoyltransferase complex"/>
    <property type="evidence" value="ECO:0007669"/>
    <property type="project" value="TreeGrafter"/>
</dbReference>
<comment type="caution">
    <text evidence="10">The sequence shown here is derived from an EMBL/GenBank/DDBJ whole genome shotgun (WGS) entry which is preliminary data.</text>
</comment>
<accession>A0A8H4CV53</accession>
<organism evidence="10 11">
    <name type="scientific">Colletotrichum gloeosporioides</name>
    <name type="common">Anthracnose fungus</name>
    <name type="synonym">Glomerella cingulata</name>
    <dbReference type="NCBI Taxonomy" id="474922"/>
    <lineage>
        <taxon>Eukaryota</taxon>
        <taxon>Fungi</taxon>
        <taxon>Dikarya</taxon>
        <taxon>Ascomycota</taxon>
        <taxon>Pezizomycotina</taxon>
        <taxon>Sordariomycetes</taxon>
        <taxon>Hypocreomycetidae</taxon>
        <taxon>Glomerellales</taxon>
        <taxon>Glomerellaceae</taxon>
        <taxon>Colletotrichum</taxon>
        <taxon>Colletotrichum gloeosporioides species complex</taxon>
    </lineage>
</organism>
<evidence type="ECO:0000256" key="8">
    <source>
        <dbReference type="SAM" id="Phobius"/>
    </source>
</evidence>
<comment type="subunit">
    <text evidence="3">Interacts with ERF2.</text>
</comment>
<feature type="region of interest" description="Disordered" evidence="7">
    <location>
        <begin position="346"/>
        <end position="487"/>
    </location>
</feature>
<keyword evidence="11" id="KW-1185">Reference proteome</keyword>
<evidence type="ECO:0000256" key="7">
    <source>
        <dbReference type="SAM" id="MobiDB-lite"/>
    </source>
</evidence>
<dbReference type="AlphaFoldDB" id="A0A8H4CV53"/>
<dbReference type="GO" id="GO:0006612">
    <property type="term" value="P:protein targeting to membrane"/>
    <property type="evidence" value="ECO:0007669"/>
    <property type="project" value="TreeGrafter"/>
</dbReference>
<dbReference type="Pfam" id="PF10256">
    <property type="entry name" value="Erf4"/>
    <property type="match status" value="1"/>
</dbReference>
<evidence type="ECO:0000313" key="11">
    <source>
        <dbReference type="Proteomes" id="UP000613401"/>
    </source>
</evidence>
<reference evidence="10" key="2">
    <citation type="submission" date="2020-03" db="EMBL/GenBank/DDBJ databases">
        <authorList>
            <person name="Fu F.-F."/>
            <person name="Chen J."/>
        </authorList>
    </citation>
    <scope>NUCLEOTIDE SEQUENCE</scope>
    <source>
        <strain evidence="10">Lc1</strain>
    </source>
</reference>
<feature type="region of interest" description="Disordered" evidence="7">
    <location>
        <begin position="725"/>
        <end position="749"/>
    </location>
</feature>
<evidence type="ECO:0000256" key="3">
    <source>
        <dbReference type="ARBA" id="ARBA00011396"/>
    </source>
</evidence>
<feature type="transmembrane region" description="Helical" evidence="8">
    <location>
        <begin position="170"/>
        <end position="191"/>
    </location>
</feature>
<feature type="region of interest" description="Disordered" evidence="7">
    <location>
        <begin position="514"/>
        <end position="538"/>
    </location>
</feature>
<gene>
    <name evidence="10" type="ORF">GCG54_00006596</name>
</gene>
<feature type="region of interest" description="Disordered" evidence="7">
    <location>
        <begin position="263"/>
        <end position="320"/>
    </location>
</feature>
<dbReference type="GO" id="GO:0005789">
    <property type="term" value="C:endoplasmic reticulum membrane"/>
    <property type="evidence" value="ECO:0007669"/>
    <property type="project" value="UniProtKB-SubCell"/>
</dbReference>
<feature type="region of interest" description="Disordered" evidence="7">
    <location>
        <begin position="221"/>
        <end position="245"/>
    </location>
</feature>